<dbReference type="SUPFAM" id="SSF51984">
    <property type="entry name" value="MurCD N-terminal domain"/>
    <property type="match status" value="1"/>
</dbReference>
<name>A0A933E985_UNCTE</name>
<dbReference type="HAMAP" id="MF_00639">
    <property type="entry name" value="MurD"/>
    <property type="match status" value="1"/>
</dbReference>
<protein>
    <recommendedName>
        <fullName evidence="7">UDP-N-acetylmuramoylalanine--D-glutamate ligase</fullName>
        <ecNumber evidence="7">6.3.2.9</ecNumber>
    </recommendedName>
</protein>
<dbReference type="SUPFAM" id="SSF53623">
    <property type="entry name" value="MurD-like peptide ligases, catalytic domain"/>
    <property type="match status" value="1"/>
</dbReference>
<reference evidence="10" key="1">
    <citation type="submission" date="2020-07" db="EMBL/GenBank/DDBJ databases">
        <title>Huge and variable diversity of episymbiotic CPR bacteria and DPANN archaea in groundwater ecosystems.</title>
        <authorList>
            <person name="He C.Y."/>
            <person name="Keren R."/>
            <person name="Whittaker M."/>
            <person name="Farag I.F."/>
            <person name="Doudna J."/>
            <person name="Cate J.H.D."/>
            <person name="Banfield J.F."/>
        </authorList>
    </citation>
    <scope>NUCLEOTIDE SEQUENCE</scope>
    <source>
        <strain evidence="10">NC_groundwater_1370_Ag_S-0.2um_69_93</strain>
    </source>
</reference>
<keyword evidence="7" id="KW-0573">Peptidoglycan synthesis</keyword>
<evidence type="ECO:0000256" key="3">
    <source>
        <dbReference type="ARBA" id="ARBA00022490"/>
    </source>
</evidence>
<evidence type="ECO:0000256" key="1">
    <source>
        <dbReference type="ARBA" id="ARBA00004496"/>
    </source>
</evidence>
<feature type="non-terminal residue" evidence="10">
    <location>
        <position position="452"/>
    </location>
</feature>
<keyword evidence="3" id="KW-0963">Cytoplasm</keyword>
<accession>A0A933E985</accession>
<dbReference type="Proteomes" id="UP000752292">
    <property type="component" value="Unassembled WGS sequence"/>
</dbReference>
<feature type="domain" description="Mur ligase C-terminal" evidence="8">
    <location>
        <begin position="319"/>
        <end position="431"/>
    </location>
</feature>
<evidence type="ECO:0000256" key="7">
    <source>
        <dbReference type="RuleBase" id="RU003664"/>
    </source>
</evidence>
<feature type="domain" description="Mur ligase central" evidence="9">
    <location>
        <begin position="118"/>
        <end position="297"/>
    </location>
</feature>
<gene>
    <name evidence="10" type="primary">murD</name>
    <name evidence="10" type="ORF">HY618_02510</name>
</gene>
<dbReference type="Gene3D" id="3.90.190.20">
    <property type="entry name" value="Mur ligase, C-terminal domain"/>
    <property type="match status" value="1"/>
</dbReference>
<evidence type="ECO:0000256" key="4">
    <source>
        <dbReference type="ARBA" id="ARBA00022598"/>
    </source>
</evidence>
<dbReference type="SUPFAM" id="SSF53244">
    <property type="entry name" value="MurD-like peptide ligases, peptide-binding domain"/>
    <property type="match status" value="1"/>
</dbReference>
<dbReference type="Pfam" id="PF02875">
    <property type="entry name" value="Mur_ligase_C"/>
    <property type="match status" value="1"/>
</dbReference>
<evidence type="ECO:0000259" key="8">
    <source>
        <dbReference type="Pfam" id="PF02875"/>
    </source>
</evidence>
<organism evidence="10 11">
    <name type="scientific">Tectimicrobiota bacterium</name>
    <dbReference type="NCBI Taxonomy" id="2528274"/>
    <lineage>
        <taxon>Bacteria</taxon>
        <taxon>Pseudomonadati</taxon>
        <taxon>Nitrospinota/Tectimicrobiota group</taxon>
        <taxon>Candidatus Tectimicrobiota</taxon>
    </lineage>
</organism>
<dbReference type="Pfam" id="PF08245">
    <property type="entry name" value="Mur_ligase_M"/>
    <property type="match status" value="1"/>
</dbReference>
<keyword evidence="7" id="KW-0961">Cell wall biogenesis/degradation</keyword>
<dbReference type="InterPro" id="IPR036565">
    <property type="entry name" value="Mur-like_cat_sf"/>
</dbReference>
<dbReference type="GO" id="GO:0005737">
    <property type="term" value="C:cytoplasm"/>
    <property type="evidence" value="ECO:0007669"/>
    <property type="project" value="UniProtKB-SubCell"/>
</dbReference>
<evidence type="ECO:0000313" key="11">
    <source>
        <dbReference type="Proteomes" id="UP000752292"/>
    </source>
</evidence>
<comment type="function">
    <text evidence="7">Cell wall formation. Catalyzes the addition of glutamate to the nucleotide precursor UDP-N-acetylmuramoyl-L-alanine (UMA).</text>
</comment>
<comment type="pathway">
    <text evidence="2 7">Cell wall biogenesis; peptidoglycan biosynthesis.</text>
</comment>
<comment type="caution">
    <text evidence="10">The sequence shown here is derived from an EMBL/GenBank/DDBJ whole genome shotgun (WGS) entry which is preliminary data.</text>
</comment>
<dbReference type="InterPro" id="IPR004101">
    <property type="entry name" value="Mur_ligase_C"/>
</dbReference>
<proteinExistence type="inferred from homology"/>
<keyword evidence="7" id="KW-0132">Cell division</keyword>
<keyword evidence="6" id="KW-0067">ATP-binding</keyword>
<dbReference type="NCBIfam" id="TIGR01087">
    <property type="entry name" value="murD"/>
    <property type="match status" value="1"/>
</dbReference>
<dbReference type="EMBL" id="JACQRX010000112">
    <property type="protein sequence ID" value="MBI4251305.1"/>
    <property type="molecule type" value="Genomic_DNA"/>
</dbReference>
<comment type="subcellular location">
    <subcellularLocation>
        <location evidence="1 7">Cytoplasm</location>
    </subcellularLocation>
</comment>
<dbReference type="PANTHER" id="PTHR43692:SF1">
    <property type="entry name" value="UDP-N-ACETYLMURAMOYLALANINE--D-GLUTAMATE LIGASE"/>
    <property type="match status" value="1"/>
</dbReference>
<dbReference type="InterPro" id="IPR005762">
    <property type="entry name" value="MurD"/>
</dbReference>
<evidence type="ECO:0000313" key="10">
    <source>
        <dbReference type="EMBL" id="MBI4251305.1"/>
    </source>
</evidence>
<dbReference type="GO" id="GO:0008764">
    <property type="term" value="F:UDP-N-acetylmuramoylalanine-D-glutamate ligase activity"/>
    <property type="evidence" value="ECO:0007669"/>
    <property type="project" value="UniProtKB-EC"/>
</dbReference>
<keyword evidence="5" id="KW-0547">Nucleotide-binding</keyword>
<dbReference type="Gene3D" id="3.40.1190.10">
    <property type="entry name" value="Mur-like, catalytic domain"/>
    <property type="match status" value="1"/>
</dbReference>
<keyword evidence="7" id="KW-0133">Cell shape</keyword>
<dbReference type="Gene3D" id="3.40.50.720">
    <property type="entry name" value="NAD(P)-binding Rossmann-like Domain"/>
    <property type="match status" value="1"/>
</dbReference>
<dbReference type="Pfam" id="PF21799">
    <property type="entry name" value="MurD-like_N"/>
    <property type="match status" value="1"/>
</dbReference>
<comment type="catalytic activity">
    <reaction evidence="7">
        <text>UDP-N-acetyl-alpha-D-muramoyl-L-alanine + D-glutamate + ATP = UDP-N-acetyl-alpha-D-muramoyl-L-alanyl-D-glutamate + ADP + phosphate + H(+)</text>
        <dbReference type="Rhea" id="RHEA:16429"/>
        <dbReference type="ChEBI" id="CHEBI:15378"/>
        <dbReference type="ChEBI" id="CHEBI:29986"/>
        <dbReference type="ChEBI" id="CHEBI:30616"/>
        <dbReference type="ChEBI" id="CHEBI:43474"/>
        <dbReference type="ChEBI" id="CHEBI:83898"/>
        <dbReference type="ChEBI" id="CHEBI:83900"/>
        <dbReference type="ChEBI" id="CHEBI:456216"/>
        <dbReference type="EC" id="6.3.2.9"/>
    </reaction>
</comment>
<evidence type="ECO:0000256" key="6">
    <source>
        <dbReference type="ARBA" id="ARBA00022840"/>
    </source>
</evidence>
<dbReference type="GO" id="GO:0005524">
    <property type="term" value="F:ATP binding"/>
    <property type="evidence" value="ECO:0007669"/>
    <property type="project" value="UniProtKB-KW"/>
</dbReference>
<dbReference type="PANTHER" id="PTHR43692">
    <property type="entry name" value="UDP-N-ACETYLMURAMOYLALANINE--D-GLUTAMATE LIGASE"/>
    <property type="match status" value="1"/>
</dbReference>
<dbReference type="GO" id="GO:0008360">
    <property type="term" value="P:regulation of cell shape"/>
    <property type="evidence" value="ECO:0007669"/>
    <property type="project" value="UniProtKB-KW"/>
</dbReference>
<dbReference type="EC" id="6.3.2.9" evidence="7"/>
<evidence type="ECO:0000256" key="5">
    <source>
        <dbReference type="ARBA" id="ARBA00022741"/>
    </source>
</evidence>
<sequence length="452" mass="48378">MESRMVGWAEGIPSRRVVVMGMARTGRAAAAVLARRGAEVVATDVREIPDLHGELPGEVALELGGHREETFRRCDLLVVSPGIPATDRFIQMAVASGAEVITEIELAWRLCPVPIAAVTGTNGKTTATTMLGAILEEAGFRAPVGGNIGRPLIDVVEKESGEADFVVSEVSSFQLEWAPTLRPKVGVITNITPDHLDRHPDIDSYAEVKARLLANQGPGDAKVLNADDPLTARYLVGGRQAALAFSRSKAPEAGACVEGGWVYLCLGGGRERVCATEELAVRGVHNLENFLAACAAAGFLGAGPDAMARLARRFRGLPHRMEPVAEINGVKWVNDSKGTNVGATIMSLESVDGPVLLIAGGTDKGSDLSSMLEPLRKRVRVMVLIGEAAERFDRFFRGKVPVDRAATLQEAIRRCAEAARPGDTVLLSPACASFDQFRDYAHRGEVFRETVR</sequence>
<keyword evidence="7" id="KW-0131">Cell cycle</keyword>
<dbReference type="InterPro" id="IPR013221">
    <property type="entry name" value="Mur_ligase_cen"/>
</dbReference>
<dbReference type="GO" id="GO:0071555">
    <property type="term" value="P:cell wall organization"/>
    <property type="evidence" value="ECO:0007669"/>
    <property type="project" value="UniProtKB-KW"/>
</dbReference>
<evidence type="ECO:0000256" key="2">
    <source>
        <dbReference type="ARBA" id="ARBA00004752"/>
    </source>
</evidence>
<dbReference type="AlphaFoldDB" id="A0A933E985"/>
<dbReference type="GO" id="GO:0051301">
    <property type="term" value="P:cell division"/>
    <property type="evidence" value="ECO:0007669"/>
    <property type="project" value="UniProtKB-KW"/>
</dbReference>
<dbReference type="GO" id="GO:0009252">
    <property type="term" value="P:peptidoglycan biosynthetic process"/>
    <property type="evidence" value="ECO:0007669"/>
    <property type="project" value="UniProtKB-KW"/>
</dbReference>
<dbReference type="InterPro" id="IPR036615">
    <property type="entry name" value="Mur_ligase_C_dom_sf"/>
</dbReference>
<evidence type="ECO:0000259" key="9">
    <source>
        <dbReference type="Pfam" id="PF08245"/>
    </source>
</evidence>
<keyword evidence="4 10" id="KW-0436">Ligase</keyword>